<comment type="caution">
    <text evidence="3">The sequence shown here is derived from an EMBL/GenBank/DDBJ whole genome shotgun (WGS) entry which is preliminary data.</text>
</comment>
<protein>
    <submittedName>
        <fullName evidence="3">Uncharacterized protein</fullName>
    </submittedName>
</protein>
<evidence type="ECO:0000313" key="3">
    <source>
        <dbReference type="EMBL" id="KAK7538637.1"/>
    </source>
</evidence>
<dbReference type="Proteomes" id="UP001360953">
    <property type="component" value="Unassembled WGS sequence"/>
</dbReference>
<dbReference type="EMBL" id="JBBPEH010000005">
    <property type="protein sequence ID" value="KAK7538637.1"/>
    <property type="molecule type" value="Genomic_DNA"/>
</dbReference>
<sequence length="349" mass="38917">MSSIMHLLRPTHFLPNLAAANVATKSDASKKLIPNVPKPKDFDTISGVQNLLGRDGYAIIRELATAKDPVVLYKSPPQLGFRLAAYLQSLGTFAASEATGAILFPAGQEVGVSNFVLFTLGFTAVMWSALGMWIAGAPMNIVRSITAVPKRHSVPGSSVGRKMLMLRIEYSWMPLLKNKVVEVEPSQLLAKEPIGRYAYAFQRANEARDAKFNSNFALWLLGPVATGSRKILDWSKMTIMRQRLIPLEFPGGKAKVDFAGSFPKGELAIDALIPLHVLYREPKPLSLTQQEQEFDDCKHSDRRRETPRAQVPFSFRCWVCIKEEEREWQNGYEAATGDEETSKKSRVYT</sequence>
<accession>A0ABR1LXZ6</accession>
<keyword evidence="2" id="KW-0472">Membrane</keyword>
<dbReference type="RefSeq" id="XP_066656324.1">
    <property type="nucleotide sequence ID" value="XM_066798136.1"/>
</dbReference>
<gene>
    <name evidence="3" type="ORF">J3D65DRAFT_602631</name>
</gene>
<organism evidence="3 4">
    <name type="scientific">Phyllosticta citribraziliensis</name>
    <dbReference type="NCBI Taxonomy" id="989973"/>
    <lineage>
        <taxon>Eukaryota</taxon>
        <taxon>Fungi</taxon>
        <taxon>Dikarya</taxon>
        <taxon>Ascomycota</taxon>
        <taxon>Pezizomycotina</taxon>
        <taxon>Dothideomycetes</taxon>
        <taxon>Dothideomycetes incertae sedis</taxon>
        <taxon>Botryosphaeriales</taxon>
        <taxon>Phyllostictaceae</taxon>
        <taxon>Phyllosticta</taxon>
    </lineage>
</organism>
<reference evidence="3 4" key="1">
    <citation type="submission" date="2024-04" db="EMBL/GenBank/DDBJ databases">
        <title>Phyllosticta paracitricarpa is synonymous to the EU quarantine fungus P. citricarpa based on phylogenomic analyses.</title>
        <authorList>
            <consortium name="Lawrence Berkeley National Laboratory"/>
            <person name="Van ingen-buijs V.A."/>
            <person name="Van westerhoven A.C."/>
            <person name="Haridas S."/>
            <person name="Skiadas P."/>
            <person name="Martin F."/>
            <person name="Groenewald J.Z."/>
            <person name="Crous P.W."/>
            <person name="Seidl M.F."/>
        </authorList>
    </citation>
    <scope>NUCLEOTIDE SEQUENCE [LARGE SCALE GENOMIC DNA]</scope>
    <source>
        <strain evidence="3 4">CPC 17464</strain>
    </source>
</reference>
<evidence type="ECO:0000256" key="1">
    <source>
        <dbReference type="SAM" id="MobiDB-lite"/>
    </source>
</evidence>
<feature type="transmembrane region" description="Helical" evidence="2">
    <location>
        <begin position="83"/>
        <end position="103"/>
    </location>
</feature>
<keyword evidence="2" id="KW-0812">Transmembrane</keyword>
<feature type="transmembrane region" description="Helical" evidence="2">
    <location>
        <begin position="115"/>
        <end position="135"/>
    </location>
</feature>
<dbReference type="GeneID" id="92031042"/>
<keyword evidence="2" id="KW-1133">Transmembrane helix</keyword>
<proteinExistence type="predicted"/>
<evidence type="ECO:0000256" key="2">
    <source>
        <dbReference type="SAM" id="Phobius"/>
    </source>
</evidence>
<feature type="region of interest" description="Disordered" evidence="1">
    <location>
        <begin position="330"/>
        <end position="349"/>
    </location>
</feature>
<evidence type="ECO:0000313" key="4">
    <source>
        <dbReference type="Proteomes" id="UP001360953"/>
    </source>
</evidence>
<name>A0ABR1LXZ6_9PEZI</name>
<keyword evidence="4" id="KW-1185">Reference proteome</keyword>